<keyword evidence="6 10" id="KW-0406">Ion transport</keyword>
<sequence length="782" mass="88143">MDNTTQLSNQYYNKSLEDLYECLREKNLVAKRKLKQLEKDRRRDFEAHQSKLYRACAKTWRNTFGYFGEEWLFIAALGTCMAIISYSIDQGVGMCGKARNMLFSGLAGRYFDKWVAWVCLPVVLIFWDVGITYLIAPKAAGSGVPQIKTCLRGVYLKEWLTFRVLFAKWMGVTATLGSGVPLGREGPLIQMSSIVVTKLSNYLSSFKSVYLNENKKIELIGAAYAVGVACTFNAPIGGVLFSVEISAAYFAVRNYWRGFFGAVWGATVYRLLYVWIDGVDTIRVVFPANFVNDFPYDPLELISFAILGLVCGAAGCFYVAMFRSFKAFVKNSTRLQWLNKLNRFIYPFFVILIISTVTWPPGIGQFMASDINGKQQLVDLFSNFTWTTENHTVEQQEVLRHWTTHWSGIFTSLVVFMCYQFLGSILAATMPIPCGTFIPNFRAGAALGRIGGELMHLWFPRGVRYGLKATKIMPGVYATVGAAAWSGAVTHTLSTSVIMFEMTSQFSHVIPVLIANLVANGVARFFTPSIYDAVIQAANLPYLPHILPGDSGIYQTFVEDFMIKDVKFVFLGMTYEELKDVLKENKKIKLFPLVDNKQNMILLGSVARSELIELMERQIGFVRRLQVVKKLDKPEEDTSGKSDPEDMRQRIFNKYNLKKMVISQKKKEMIRAKLRVVRICDLPIEEQQAWENEQLKHQVDFISCQLDPAPFQIMERTSLIKIHSIFSMMYLSVAYVTSVGKLVGVVGGQELRKAIADVKSGALPPKDADSIKDENAPLLKGG</sequence>
<keyword evidence="8 10" id="KW-0868">Chloride</keyword>
<evidence type="ECO:0000256" key="3">
    <source>
        <dbReference type="ARBA" id="ARBA00022692"/>
    </source>
</evidence>
<dbReference type="Gene3D" id="1.10.3080.10">
    <property type="entry name" value="Clc chloride channel"/>
    <property type="match status" value="1"/>
</dbReference>
<reference evidence="13 14" key="1">
    <citation type="submission" date="2024-05" db="EMBL/GenBank/DDBJ databases">
        <title>Genetic variation in Jamaican populations of the coffee berry borer (Hypothenemus hampei).</title>
        <authorList>
            <person name="Errbii M."/>
            <person name="Myrie A."/>
        </authorList>
    </citation>
    <scope>NUCLEOTIDE SEQUENCE [LARGE SCALE GENOMIC DNA]</scope>
    <source>
        <strain evidence="13">JA-Hopewell-2020-01-JO</strain>
        <tissue evidence="13">Whole body</tissue>
    </source>
</reference>
<keyword evidence="14" id="KW-1185">Reference proteome</keyword>
<dbReference type="Proteomes" id="UP001566132">
    <property type="component" value="Unassembled WGS sequence"/>
</dbReference>
<dbReference type="PANTHER" id="PTHR45720">
    <property type="entry name" value="CHLORIDE CHANNEL PROTEIN 2"/>
    <property type="match status" value="1"/>
</dbReference>
<evidence type="ECO:0000256" key="2">
    <source>
        <dbReference type="ARBA" id="ARBA00022448"/>
    </source>
</evidence>
<dbReference type="CDD" id="cd03683">
    <property type="entry name" value="ClC_1_like"/>
    <property type="match status" value="1"/>
</dbReference>
<keyword evidence="11" id="KW-0175">Coiled coil</keyword>
<dbReference type="GO" id="GO:0016020">
    <property type="term" value="C:membrane"/>
    <property type="evidence" value="ECO:0007669"/>
    <property type="project" value="UniProtKB-SubCell"/>
</dbReference>
<evidence type="ECO:0000313" key="13">
    <source>
        <dbReference type="EMBL" id="KAL1501249.1"/>
    </source>
</evidence>
<dbReference type="InterPro" id="IPR001807">
    <property type="entry name" value="ClC"/>
</dbReference>
<evidence type="ECO:0000259" key="12">
    <source>
        <dbReference type="PROSITE" id="PS51371"/>
    </source>
</evidence>
<keyword evidence="4" id="KW-0677">Repeat</keyword>
<gene>
    <name evidence="13" type="ORF">ABEB36_006609</name>
</gene>
<dbReference type="AlphaFoldDB" id="A0ABD1ER47"/>
<evidence type="ECO:0000256" key="5">
    <source>
        <dbReference type="ARBA" id="ARBA00022989"/>
    </source>
</evidence>
<dbReference type="Pfam" id="PF00571">
    <property type="entry name" value="CBS"/>
    <property type="match status" value="1"/>
</dbReference>
<evidence type="ECO:0000256" key="10">
    <source>
        <dbReference type="RuleBase" id="RU361221"/>
    </source>
</evidence>
<proteinExistence type="inferred from homology"/>
<comment type="caution">
    <text evidence="13">The sequence shown here is derived from an EMBL/GenBank/DDBJ whole genome shotgun (WGS) entry which is preliminary data.</text>
</comment>
<comment type="caution">
    <text evidence="10">Lacks conserved residue(s) required for the propagation of feature annotation.</text>
</comment>
<dbReference type="Pfam" id="PF00654">
    <property type="entry name" value="Voltage_CLC"/>
    <property type="match status" value="1"/>
</dbReference>
<evidence type="ECO:0000256" key="6">
    <source>
        <dbReference type="ARBA" id="ARBA00023065"/>
    </source>
</evidence>
<evidence type="ECO:0000256" key="1">
    <source>
        <dbReference type="ARBA" id="ARBA00004141"/>
    </source>
</evidence>
<dbReference type="FunFam" id="3.10.580.10:FF:000032">
    <property type="entry name" value="Chloride channel protein"/>
    <property type="match status" value="1"/>
</dbReference>
<evidence type="ECO:0000256" key="11">
    <source>
        <dbReference type="SAM" id="Coils"/>
    </source>
</evidence>
<feature type="transmembrane region" description="Helical" evidence="10">
    <location>
        <begin position="219"/>
        <end position="243"/>
    </location>
</feature>
<dbReference type="GO" id="GO:0005254">
    <property type="term" value="F:chloride channel activity"/>
    <property type="evidence" value="ECO:0007669"/>
    <property type="project" value="UniProtKB-UniRule"/>
</dbReference>
<keyword evidence="7 10" id="KW-0472">Membrane</keyword>
<name>A0ABD1ER47_HYPHA</name>
<evidence type="ECO:0000256" key="7">
    <source>
        <dbReference type="ARBA" id="ARBA00023136"/>
    </source>
</evidence>
<dbReference type="PRINTS" id="PR00762">
    <property type="entry name" value="CLCHANNEL"/>
</dbReference>
<dbReference type="InterPro" id="IPR014743">
    <property type="entry name" value="Cl-channel_core"/>
</dbReference>
<evidence type="ECO:0000313" key="14">
    <source>
        <dbReference type="Proteomes" id="UP001566132"/>
    </source>
</evidence>
<dbReference type="PANTHER" id="PTHR45720:SF10">
    <property type="entry name" value="CHLORIDE CHANNEL PROTEIN 2"/>
    <property type="match status" value="1"/>
</dbReference>
<organism evidence="13 14">
    <name type="scientific">Hypothenemus hampei</name>
    <name type="common">Coffee berry borer</name>
    <dbReference type="NCBI Taxonomy" id="57062"/>
    <lineage>
        <taxon>Eukaryota</taxon>
        <taxon>Metazoa</taxon>
        <taxon>Ecdysozoa</taxon>
        <taxon>Arthropoda</taxon>
        <taxon>Hexapoda</taxon>
        <taxon>Insecta</taxon>
        <taxon>Pterygota</taxon>
        <taxon>Neoptera</taxon>
        <taxon>Endopterygota</taxon>
        <taxon>Coleoptera</taxon>
        <taxon>Polyphaga</taxon>
        <taxon>Cucujiformia</taxon>
        <taxon>Curculionidae</taxon>
        <taxon>Scolytinae</taxon>
        <taxon>Hypothenemus</taxon>
    </lineage>
</organism>
<comment type="subcellular location">
    <subcellularLocation>
        <location evidence="1 10">Membrane</location>
        <topology evidence="1 10">Multi-pass membrane protein</topology>
    </subcellularLocation>
</comment>
<keyword evidence="3 10" id="KW-0812">Transmembrane</keyword>
<dbReference type="SUPFAM" id="SSF81340">
    <property type="entry name" value="Clc chloride channel"/>
    <property type="match status" value="1"/>
</dbReference>
<feature type="transmembrane region" description="Helical" evidence="10">
    <location>
        <begin position="409"/>
        <end position="432"/>
    </location>
</feature>
<dbReference type="InterPro" id="IPR050970">
    <property type="entry name" value="Cl_channel_volt-gated"/>
</dbReference>
<feature type="coiled-coil region" evidence="11">
    <location>
        <begin position="13"/>
        <end position="40"/>
    </location>
</feature>
<keyword evidence="5 10" id="KW-1133">Transmembrane helix</keyword>
<keyword evidence="2 10" id="KW-0813">Transport</keyword>
<evidence type="ECO:0000256" key="9">
    <source>
        <dbReference type="PROSITE-ProRule" id="PRU00703"/>
    </source>
</evidence>
<feature type="transmembrane region" description="Helical" evidence="10">
    <location>
        <begin position="255"/>
        <end position="276"/>
    </location>
</feature>
<feature type="transmembrane region" description="Helical" evidence="10">
    <location>
        <begin position="71"/>
        <end position="93"/>
    </location>
</feature>
<feature type="transmembrane region" description="Helical" evidence="10">
    <location>
        <begin position="341"/>
        <end position="359"/>
    </location>
</feature>
<evidence type="ECO:0000256" key="4">
    <source>
        <dbReference type="ARBA" id="ARBA00022737"/>
    </source>
</evidence>
<protein>
    <recommendedName>
        <fullName evidence="10">Chloride channel protein</fullName>
    </recommendedName>
</protein>
<feature type="domain" description="CBS" evidence="12">
    <location>
        <begin position="562"/>
        <end position="621"/>
    </location>
</feature>
<dbReference type="InterPro" id="IPR046342">
    <property type="entry name" value="CBS_dom_sf"/>
</dbReference>
<dbReference type="Gene3D" id="3.10.580.10">
    <property type="entry name" value="CBS-domain"/>
    <property type="match status" value="1"/>
</dbReference>
<feature type="transmembrane region" description="Helical" evidence="10">
    <location>
        <begin position="301"/>
        <end position="320"/>
    </location>
</feature>
<evidence type="ECO:0000256" key="8">
    <source>
        <dbReference type="ARBA" id="ARBA00023214"/>
    </source>
</evidence>
<dbReference type="PROSITE" id="PS51371">
    <property type="entry name" value="CBS"/>
    <property type="match status" value="1"/>
</dbReference>
<dbReference type="SUPFAM" id="SSF54631">
    <property type="entry name" value="CBS-domain pair"/>
    <property type="match status" value="1"/>
</dbReference>
<dbReference type="EMBL" id="JBDJPC010000005">
    <property type="protein sequence ID" value="KAL1501249.1"/>
    <property type="molecule type" value="Genomic_DNA"/>
</dbReference>
<feature type="transmembrane region" description="Helical" evidence="10">
    <location>
        <begin position="114"/>
        <end position="136"/>
    </location>
</feature>
<comment type="similarity">
    <text evidence="10">Belongs to the chloride channel (TC 2.A.49) family.</text>
</comment>
<dbReference type="InterPro" id="IPR000644">
    <property type="entry name" value="CBS_dom"/>
</dbReference>
<accession>A0ABD1ER47</accession>
<keyword evidence="9" id="KW-0129">CBS domain</keyword>